<evidence type="ECO:0000256" key="1">
    <source>
        <dbReference type="SAM" id="MobiDB-lite"/>
    </source>
</evidence>
<feature type="region of interest" description="Disordered" evidence="1">
    <location>
        <begin position="310"/>
        <end position="347"/>
    </location>
</feature>
<organism evidence="2 3">
    <name type="scientific">Micromonospora qiuiae</name>
    <dbReference type="NCBI Taxonomy" id="502268"/>
    <lineage>
        <taxon>Bacteria</taxon>
        <taxon>Bacillati</taxon>
        <taxon>Actinomycetota</taxon>
        <taxon>Actinomycetes</taxon>
        <taxon>Micromonosporales</taxon>
        <taxon>Micromonosporaceae</taxon>
        <taxon>Micromonospora</taxon>
    </lineage>
</organism>
<sequence>MRLPGGEMLTWSDRPGENADRPLAALAARLVPAGARVLLAGAHDPAVLDALTHARVTCLLRGYRDAATVTGRADQVVVAGSAGLPAGEEYDVVIAGAGLDAIESVEGPRLCWDEILARLAAALRPDGELLLRVPNPLGLHRLVAGDAWYAGRADAEWTVDGVLDTSRPANLDQARVRLATAGLGVVTCFAAYPRMDLTTALLATDQLSWRTTNALFDAVLHDACTSGFAGRFVLADPARLAVDALHAGRAADLAPSWLVLARRTGTSRSTPTPADMGEHVGAHGLPVALVRFGAVGSTVVEVIDGASGWHWRRPEPHARTEPHARPEPHVRAEPHARPEPHARTEPAPAPYASRMVAHRDPAAPDGPVPDGRLLRSLLLDGCLRRDTSRLRHLLRGYTDWLTGQADDGRLTGAVALAGAENLVVAGDRFAVLDPTWRADEPLPVDVVLARTLWRFSADLLTGGYAHPWTSTLDVAGLTVVLGGVAGRDLDRAVVDAAVETEAAVSATVRGLDADGPIRLAADLRAVTPTDPPPGPRSYQQLREAWLRQRDENTRLAAALKWTEELLTSRERALRRAEAKIDLLSGTLGYKAARLAITPARLARRGARAATRRARAIVTRKERT</sequence>
<accession>A0ABQ4JAX0</accession>
<dbReference type="Gene3D" id="3.40.50.150">
    <property type="entry name" value="Vaccinia Virus protein VP39"/>
    <property type="match status" value="1"/>
</dbReference>
<gene>
    <name evidence="2" type="ORF">Vqi01_24840</name>
</gene>
<evidence type="ECO:0000313" key="3">
    <source>
        <dbReference type="Proteomes" id="UP000653076"/>
    </source>
</evidence>
<dbReference type="InterPro" id="IPR029063">
    <property type="entry name" value="SAM-dependent_MTases_sf"/>
</dbReference>
<protein>
    <recommendedName>
        <fullName evidence="4">Class I SAM-dependent methyltransferase</fullName>
    </recommendedName>
</protein>
<comment type="caution">
    <text evidence="2">The sequence shown here is derived from an EMBL/GenBank/DDBJ whole genome shotgun (WGS) entry which is preliminary data.</text>
</comment>
<dbReference type="EMBL" id="BOPC01000031">
    <property type="protein sequence ID" value="GIJ27322.1"/>
    <property type="molecule type" value="Genomic_DNA"/>
</dbReference>
<dbReference type="SUPFAM" id="SSF53335">
    <property type="entry name" value="S-adenosyl-L-methionine-dependent methyltransferases"/>
    <property type="match status" value="1"/>
</dbReference>
<proteinExistence type="predicted"/>
<dbReference type="Proteomes" id="UP000653076">
    <property type="component" value="Unassembled WGS sequence"/>
</dbReference>
<feature type="compositionally biased region" description="Basic and acidic residues" evidence="1">
    <location>
        <begin position="312"/>
        <end position="344"/>
    </location>
</feature>
<evidence type="ECO:0000313" key="2">
    <source>
        <dbReference type="EMBL" id="GIJ27322.1"/>
    </source>
</evidence>
<name>A0ABQ4JAX0_9ACTN</name>
<keyword evidence="3" id="KW-1185">Reference proteome</keyword>
<reference evidence="2 3" key="1">
    <citation type="submission" date="2021-01" db="EMBL/GenBank/DDBJ databases">
        <title>Whole genome shotgun sequence of Verrucosispora qiuiae NBRC 106684.</title>
        <authorList>
            <person name="Komaki H."/>
            <person name="Tamura T."/>
        </authorList>
    </citation>
    <scope>NUCLEOTIDE SEQUENCE [LARGE SCALE GENOMIC DNA]</scope>
    <source>
        <strain evidence="2 3">NBRC 106684</strain>
    </source>
</reference>
<evidence type="ECO:0008006" key="4">
    <source>
        <dbReference type="Google" id="ProtNLM"/>
    </source>
</evidence>